<dbReference type="GO" id="GO:0006352">
    <property type="term" value="P:DNA-templated transcription initiation"/>
    <property type="evidence" value="ECO:0007669"/>
    <property type="project" value="InterPro"/>
</dbReference>
<comment type="caution">
    <text evidence="2">The sequence shown here is derived from an EMBL/GenBank/DDBJ whole genome shotgun (WGS) entry which is preliminary data.</text>
</comment>
<dbReference type="Proteomes" id="UP000177480">
    <property type="component" value="Unassembled WGS sequence"/>
</dbReference>
<dbReference type="InterPro" id="IPR036388">
    <property type="entry name" value="WH-like_DNA-bd_sf"/>
</dbReference>
<dbReference type="InterPro" id="IPR000943">
    <property type="entry name" value="RNA_pol_sigma70"/>
</dbReference>
<dbReference type="EMBL" id="MHNK01000004">
    <property type="protein sequence ID" value="OGZ44365.1"/>
    <property type="molecule type" value="Genomic_DNA"/>
</dbReference>
<dbReference type="AlphaFoldDB" id="A0A1G2G1Y0"/>
<protein>
    <recommendedName>
        <fullName evidence="1">RNA polymerase sigma-70 region 4 domain-containing protein</fullName>
    </recommendedName>
</protein>
<organism evidence="2 3">
    <name type="scientific">Candidatus Ryanbacteria bacterium RIFCSPHIGHO2_01_FULL_45_22</name>
    <dbReference type="NCBI Taxonomy" id="1802114"/>
    <lineage>
        <taxon>Bacteria</taxon>
        <taxon>Candidatus Ryaniibacteriota</taxon>
    </lineage>
</organism>
<dbReference type="STRING" id="1802114.A2719_04890"/>
<evidence type="ECO:0000259" key="1">
    <source>
        <dbReference type="Pfam" id="PF04545"/>
    </source>
</evidence>
<dbReference type="InterPro" id="IPR007630">
    <property type="entry name" value="RNA_pol_sigma70_r4"/>
</dbReference>
<gene>
    <name evidence="2" type="ORF">A2719_04890</name>
</gene>
<dbReference type="GO" id="GO:0003700">
    <property type="term" value="F:DNA-binding transcription factor activity"/>
    <property type="evidence" value="ECO:0007669"/>
    <property type="project" value="InterPro"/>
</dbReference>
<dbReference type="InterPro" id="IPR050239">
    <property type="entry name" value="Sigma-70_RNA_pol_init_factors"/>
</dbReference>
<dbReference type="Gene3D" id="1.10.10.10">
    <property type="entry name" value="Winged helix-like DNA-binding domain superfamily/Winged helix DNA-binding domain"/>
    <property type="match status" value="1"/>
</dbReference>
<sequence>MAEKMTDQELDELTQKVLATLTPREKQILAMRFGIQGDKGEIEMQMQEIGRRFEETHKRVREIEEKALRKIRRTK</sequence>
<evidence type="ECO:0000313" key="3">
    <source>
        <dbReference type="Proteomes" id="UP000177480"/>
    </source>
</evidence>
<name>A0A1G2G1Y0_9BACT</name>
<feature type="domain" description="RNA polymerase sigma-70 region 4" evidence="1">
    <location>
        <begin position="17"/>
        <end position="72"/>
    </location>
</feature>
<dbReference type="Pfam" id="PF04545">
    <property type="entry name" value="Sigma70_r4"/>
    <property type="match status" value="1"/>
</dbReference>
<dbReference type="PANTHER" id="PTHR30603:SF60">
    <property type="entry name" value="RNA POLYMERASE SIGMA FACTOR RPOD"/>
    <property type="match status" value="1"/>
</dbReference>
<dbReference type="PRINTS" id="PR00046">
    <property type="entry name" value="SIGMA70FCT"/>
</dbReference>
<accession>A0A1G2G1Y0</accession>
<proteinExistence type="predicted"/>
<dbReference type="PANTHER" id="PTHR30603">
    <property type="entry name" value="RNA POLYMERASE SIGMA FACTOR RPO"/>
    <property type="match status" value="1"/>
</dbReference>
<reference evidence="2 3" key="1">
    <citation type="journal article" date="2016" name="Nat. Commun.">
        <title>Thousands of microbial genomes shed light on interconnected biogeochemical processes in an aquifer system.</title>
        <authorList>
            <person name="Anantharaman K."/>
            <person name="Brown C.T."/>
            <person name="Hug L.A."/>
            <person name="Sharon I."/>
            <person name="Castelle C.J."/>
            <person name="Probst A.J."/>
            <person name="Thomas B.C."/>
            <person name="Singh A."/>
            <person name="Wilkins M.J."/>
            <person name="Karaoz U."/>
            <person name="Brodie E.L."/>
            <person name="Williams K.H."/>
            <person name="Hubbard S.S."/>
            <person name="Banfield J.F."/>
        </authorList>
    </citation>
    <scope>NUCLEOTIDE SEQUENCE [LARGE SCALE GENOMIC DNA]</scope>
</reference>
<dbReference type="InterPro" id="IPR013324">
    <property type="entry name" value="RNA_pol_sigma_r3/r4-like"/>
</dbReference>
<evidence type="ECO:0000313" key="2">
    <source>
        <dbReference type="EMBL" id="OGZ44365.1"/>
    </source>
</evidence>
<dbReference type="SUPFAM" id="SSF88659">
    <property type="entry name" value="Sigma3 and sigma4 domains of RNA polymerase sigma factors"/>
    <property type="match status" value="1"/>
</dbReference>